<sequence length="405" mass="39986">MMMTFPSAPGGATPDTTLPGTPAPASGIPGVEGQAEATGLPALFAQLLDVAAAAVPGLDMAGLQGASAPAGDAPAATAEGAAEGTDAAAAPLAAMLPMMNFAALAVARPDTATTPVTGAPAAGTATAAVNGNGLAALDGAAGQVRNLSLLAATSDQARQAAANAITAAALPGNLRTPATAAAPVQGEEAPAAGNGRTALPATTPAATGTGTAAAAPLTAVAQDAGLASDSNARRDDSGQNPSFRSVMSAAAPAAPESANATATVKLAGNPEQWQQPLRAALGDRLQLQLQRNNEHAVIRLEPPNLGSIEISIRHTAGALQVNLSASNSDVLRQLNNVSDNMRQDLSQRQFSDVAVTVSSSANRGLADGGGGGRQGEREQQERGPGRALSDDDTPSSTFAMLTERE</sequence>
<organism evidence="3 4">
    <name type="scientific">[Empedobacter] haloabium</name>
    <dbReference type="NCBI Taxonomy" id="592317"/>
    <lineage>
        <taxon>Bacteria</taxon>
        <taxon>Pseudomonadati</taxon>
        <taxon>Pseudomonadota</taxon>
        <taxon>Betaproteobacteria</taxon>
        <taxon>Burkholderiales</taxon>
        <taxon>Oxalobacteraceae</taxon>
        <taxon>Telluria group</taxon>
        <taxon>Telluria group incertae sedis</taxon>
    </lineage>
</organism>
<keyword evidence="3" id="KW-0282">Flagellum</keyword>
<dbReference type="Proteomes" id="UP000321323">
    <property type="component" value="Chromosome"/>
</dbReference>
<feature type="region of interest" description="Disordered" evidence="1">
    <location>
        <begin position="179"/>
        <end position="209"/>
    </location>
</feature>
<evidence type="ECO:0000313" key="4">
    <source>
        <dbReference type="Proteomes" id="UP000321323"/>
    </source>
</evidence>
<feature type="region of interest" description="Disordered" evidence="1">
    <location>
        <begin position="361"/>
        <end position="405"/>
    </location>
</feature>
<protein>
    <submittedName>
        <fullName evidence="3">Flagellar hook-length control protein FliK</fullName>
    </submittedName>
</protein>
<dbReference type="EMBL" id="CP136508">
    <property type="protein sequence ID" value="WUR11212.1"/>
    <property type="molecule type" value="Genomic_DNA"/>
</dbReference>
<keyword evidence="4" id="KW-1185">Reference proteome</keyword>
<dbReference type="InterPro" id="IPR052563">
    <property type="entry name" value="FliK"/>
</dbReference>
<name>A0ABZ1UEP4_9BURK</name>
<evidence type="ECO:0000256" key="1">
    <source>
        <dbReference type="SAM" id="MobiDB-lite"/>
    </source>
</evidence>
<dbReference type="Pfam" id="PF02120">
    <property type="entry name" value="Flg_hook"/>
    <property type="match status" value="1"/>
</dbReference>
<feature type="region of interest" description="Disordered" evidence="1">
    <location>
        <begin position="227"/>
        <end position="256"/>
    </location>
</feature>
<evidence type="ECO:0000259" key="2">
    <source>
        <dbReference type="Pfam" id="PF02120"/>
    </source>
</evidence>
<dbReference type="InterPro" id="IPR038610">
    <property type="entry name" value="FliK-like_C_sf"/>
</dbReference>
<feature type="compositionally biased region" description="Low complexity" evidence="1">
    <location>
        <begin position="197"/>
        <end position="209"/>
    </location>
</feature>
<reference evidence="3 4" key="1">
    <citation type="journal article" date="2019" name="Int. J. Syst. Evol. Microbiol.">
        <title>The Draft Whole-Genome Sequence of the Antibiotic Producer Empedobacter haloabium ATCC 31962 Provides Indications for Its Taxonomic Reclassification.</title>
        <authorList>
            <person name="Miess H."/>
            <person name="Arlt P."/>
            <person name="Apel A.K."/>
            <person name="Weber T."/>
            <person name="Nieselt K."/>
            <person name="Hanssen F."/>
            <person name="Czemmel S."/>
            <person name="Nahnsen S."/>
            <person name="Gross H."/>
        </authorList>
    </citation>
    <scope>NUCLEOTIDE SEQUENCE [LARGE SCALE GENOMIC DNA]</scope>
    <source>
        <strain evidence="3 4">ATCC 31962</strain>
    </source>
</reference>
<evidence type="ECO:0000313" key="3">
    <source>
        <dbReference type="EMBL" id="WUR11212.1"/>
    </source>
</evidence>
<keyword evidence="3" id="KW-0969">Cilium</keyword>
<dbReference type="CDD" id="cd17470">
    <property type="entry name" value="T3SS_Flik_C"/>
    <property type="match status" value="1"/>
</dbReference>
<feature type="compositionally biased region" description="Basic and acidic residues" evidence="1">
    <location>
        <begin position="374"/>
        <end position="384"/>
    </location>
</feature>
<feature type="region of interest" description="Disordered" evidence="1">
    <location>
        <begin position="1"/>
        <end position="25"/>
    </location>
</feature>
<dbReference type="PANTHER" id="PTHR37533">
    <property type="entry name" value="FLAGELLAR HOOK-LENGTH CONTROL PROTEIN"/>
    <property type="match status" value="1"/>
</dbReference>
<keyword evidence="3" id="KW-0966">Cell projection</keyword>
<proteinExistence type="predicted"/>
<gene>
    <name evidence="3" type="ORF">E7V67_015985</name>
</gene>
<feature type="domain" description="Flagellar hook-length control protein-like C-terminal" evidence="2">
    <location>
        <begin position="283"/>
        <end position="362"/>
    </location>
</feature>
<dbReference type="PANTHER" id="PTHR37533:SF2">
    <property type="entry name" value="FLAGELLAR HOOK-LENGTH CONTROL PROTEIN"/>
    <property type="match status" value="1"/>
</dbReference>
<accession>A0ABZ1UEP4</accession>
<dbReference type="Gene3D" id="3.30.750.140">
    <property type="match status" value="1"/>
</dbReference>
<dbReference type="InterPro" id="IPR021136">
    <property type="entry name" value="Flagellar_hook_control-like_C"/>
</dbReference>